<dbReference type="Proteomes" id="UP000334990">
    <property type="component" value="Unassembled WGS sequence"/>
</dbReference>
<dbReference type="CDD" id="cd18785">
    <property type="entry name" value="SF2_C"/>
    <property type="match status" value="1"/>
</dbReference>
<dbReference type="SUPFAM" id="SSF52540">
    <property type="entry name" value="P-loop containing nucleoside triphosphate hydrolases"/>
    <property type="match status" value="1"/>
</dbReference>
<comment type="caution">
    <text evidence="3">The sequence shown here is derived from an EMBL/GenBank/DDBJ whole genome shotgun (WGS) entry which is preliminary data.</text>
</comment>
<keyword evidence="3" id="KW-0378">Hydrolase</keyword>
<name>A0A5M3W939_9ACTN</name>
<dbReference type="RefSeq" id="WP_155341396.1">
    <property type="nucleotide sequence ID" value="NZ_BAAABN010000022.1"/>
</dbReference>
<dbReference type="AlphaFoldDB" id="A0A5M3W939"/>
<evidence type="ECO:0000313" key="3">
    <source>
        <dbReference type="EMBL" id="GES05384.1"/>
    </source>
</evidence>
<dbReference type="GO" id="GO:0004386">
    <property type="term" value="F:helicase activity"/>
    <property type="evidence" value="ECO:0007669"/>
    <property type="project" value="UniProtKB-KW"/>
</dbReference>
<keyword evidence="3" id="KW-0347">Helicase</keyword>
<keyword evidence="4" id="KW-1185">Reference proteome</keyword>
<evidence type="ECO:0000313" key="4">
    <source>
        <dbReference type="Proteomes" id="UP000334990"/>
    </source>
</evidence>
<evidence type="ECO:0000259" key="2">
    <source>
        <dbReference type="PROSITE" id="PS51194"/>
    </source>
</evidence>
<accession>A0A5M3W939</accession>
<dbReference type="PROSITE" id="PS51194">
    <property type="entry name" value="HELICASE_CTER"/>
    <property type="match status" value="1"/>
</dbReference>
<organism evidence="3 4">
    <name type="scientific">Acrocarpospora corrugata</name>
    <dbReference type="NCBI Taxonomy" id="35763"/>
    <lineage>
        <taxon>Bacteria</taxon>
        <taxon>Bacillati</taxon>
        <taxon>Actinomycetota</taxon>
        <taxon>Actinomycetes</taxon>
        <taxon>Streptosporangiales</taxon>
        <taxon>Streptosporangiaceae</taxon>
        <taxon>Acrocarpospora</taxon>
    </lineage>
</organism>
<protein>
    <submittedName>
        <fullName evidence="3">Helicase</fullName>
    </submittedName>
</protein>
<feature type="domain" description="Helicase C-terminal" evidence="2">
    <location>
        <begin position="831"/>
        <end position="1009"/>
    </location>
</feature>
<gene>
    <name evidence="3" type="ORF">Acor_74520</name>
</gene>
<keyword evidence="3" id="KW-0067">ATP-binding</keyword>
<evidence type="ECO:0000256" key="1">
    <source>
        <dbReference type="SAM" id="MobiDB-lite"/>
    </source>
</evidence>
<dbReference type="InterPro" id="IPR027417">
    <property type="entry name" value="P-loop_NTPase"/>
</dbReference>
<sequence>MSDDLLSGGAGDPVLSIPSPGAIRDELAKLVVRDLLGPVGGELEEVPDSPTDWYVLGRLSPNGTTIMPEELDASLGDSELLGMDEGSPDADAPNVPSLSPSSVGFTARVRGDVDRLEVTGTWARYVRDHSTNPSAEKLIWRREPHRGGLQVELAEGPVPPLVLDTEDKNVVLRGRVRRFQEDWLVSLFLVNTTETEANSAPHWVFQAELAAAGVDGAAVFLPRHAPGSGGDTADRGEQQRLAMAYRFSPEFAVGHGTGVHSTASGADPMTAVTIQTKAAPAYDIAQTDAPSIEDDPDLPELAELLVDMKELSERDPQELRAGLMPLVAGYRAWIGRAEARIGQAGQHLDEYATQAGEALVEAKRAADRIEAGIELVLGNAEALAAFRFANSAMHLQRVHTRVAAARRRDDSRSLDEVLSKEDKSANRSWRPFQLAFLLLNLPALTDPAHPERTTGAEAVADLLWFPTGGGKTEAYLGLTAYTLAIRRLRPGLGGLDARHGVAVLMRYTLRLLTIQQFQRATALICACEMLRRKDETQWGEAPFRIGLWVGGKVSPNTTDKAADWVREVRRASGRPAQNSGSPYQLTSCPWCGTKIEKGKDIEVDKTLRRTYLRCPDLFDCPFGSGDPNGEGLPVVVVDEEIYRLLPSLVIATVDKFAQLAWNGRTQSLFGRASRSCSRHGYVTAQMADEDWEAASHLAEGRHPAATTTVATQVRPPDLIVQDELHLISGPLGSLTGLYEAAVDRLATWEYEPGKSARPKVIASTATVRRAERQIHALFDRRTEVFPPQGLEIGDNFFARQRPTDSHPGRRYIGICAQGVRTKSTMIRVYVAVLAAAQTVHKKYGQNSVTDPYMTLVGYFNSLRDLGGMRLSVEDDVSTRLERINERGLTRRYDLRLDELTSRLSSEKIPDILQQLEYTFPRVNKLTPIDVLLATNMIAVGVDVSRLGVMVVANQPKSTAEYIQATSRVGRAAPGLVFTVFNWARPRDLSHYETFEHFHATVYRHVEALSVTPFAERAIDRGLTGVLASLARNLEASDNGNSGAQTFDTRGGKADHIVRYLERRAGDVATERAVATRVREELDSILDLWAREQRRPATRLVFDAKGKADDIVALLHGPDSGPWRRMTCPTSLREVEPGIRLVLRTAPGSADDHDEHPFLARTNPDADNAGQRGDLS</sequence>
<proteinExistence type="predicted"/>
<dbReference type="InterPro" id="IPR001650">
    <property type="entry name" value="Helicase_C-like"/>
</dbReference>
<dbReference type="EMBL" id="BLAD01000099">
    <property type="protein sequence ID" value="GES05384.1"/>
    <property type="molecule type" value="Genomic_DNA"/>
</dbReference>
<keyword evidence="3" id="KW-0547">Nucleotide-binding</keyword>
<feature type="region of interest" description="Disordered" evidence="1">
    <location>
        <begin position="78"/>
        <end position="103"/>
    </location>
</feature>
<dbReference type="SMART" id="SM00490">
    <property type="entry name" value="HELICc"/>
    <property type="match status" value="1"/>
</dbReference>
<dbReference type="OrthoDB" id="713315at2"/>
<reference evidence="3 4" key="1">
    <citation type="submission" date="2019-10" db="EMBL/GenBank/DDBJ databases">
        <title>Whole genome shotgun sequence of Acrocarpospora corrugata NBRC 13972.</title>
        <authorList>
            <person name="Ichikawa N."/>
            <person name="Kimura A."/>
            <person name="Kitahashi Y."/>
            <person name="Komaki H."/>
            <person name="Oguchi A."/>
        </authorList>
    </citation>
    <scope>NUCLEOTIDE SEQUENCE [LARGE SCALE GENOMIC DNA]</scope>
    <source>
        <strain evidence="3 4">NBRC 13972</strain>
    </source>
</reference>
<feature type="region of interest" description="Disordered" evidence="1">
    <location>
        <begin position="1146"/>
        <end position="1175"/>
    </location>
</feature>
<dbReference type="Gene3D" id="3.40.50.300">
    <property type="entry name" value="P-loop containing nucleotide triphosphate hydrolases"/>
    <property type="match status" value="1"/>
</dbReference>
<dbReference type="NCBIfam" id="NF038325">
    <property type="entry name" value="DISARM_DrmAS"/>
    <property type="match status" value="1"/>
</dbReference>
<dbReference type="Pfam" id="PF00271">
    <property type="entry name" value="Helicase_C"/>
    <property type="match status" value="1"/>
</dbReference>